<sequence length="567" mass="59706">MVQLTLSGDAASIRASGVVWNTFGSDARGASADIGVLQTDACKGEELRQIVSTYKEGLPPRLDKIDQAWTKVGGALKVYADTLEKLQTRMQAVAQRHAAQQTTVNNANNALSTARSNDRSNAASRQRAQDALKPGETLPADTYVSQVGSRQSALTSAQNALNNIEGEARQILEEHATAMRTLTGAINEAKGLRPDDPPNWLEKAWQGFTDWVKDNADVLKKISGVLKIISAVAGVLSFIPVLAPIMGPIALVTGGAALLIDAALVAAGEGSLTDLIIDAATMALPGVGKVLGKGLKAAIGAERVAAAGSKVGGAMNKVGNMPGVRQAVSGITRANSAFERAALRNPLIRAANVRAGRVSTNASPRFNNADDAMAYAQPRLQSAADDAWRSANARSDPNYFKNGGYGPRTRFDDFVVRKGRDPNAQVLGTWAHTTFEQTVRRTADDIVPSSSGYRLRPEVSYDAAGNEVRRNAPGTLRPDAVMEQQVLDNSWSPAGAWDLKTGKAGIEDAWRTDLADRMDVDPSRIVELRPGAGASPSPAVGSTTTSTGGPTALWATPVLPQPSTGSS</sequence>
<organism evidence="2 3">
    <name type="scientific">Nakamurella aerolata</name>
    <dbReference type="NCBI Taxonomy" id="1656892"/>
    <lineage>
        <taxon>Bacteria</taxon>
        <taxon>Bacillati</taxon>
        <taxon>Actinomycetota</taxon>
        <taxon>Actinomycetes</taxon>
        <taxon>Nakamurellales</taxon>
        <taxon>Nakamurellaceae</taxon>
        <taxon>Nakamurella</taxon>
    </lineage>
</organism>
<name>A0A849A9N2_9ACTN</name>
<feature type="compositionally biased region" description="Low complexity" evidence="1">
    <location>
        <begin position="534"/>
        <end position="552"/>
    </location>
</feature>
<dbReference type="AlphaFoldDB" id="A0A849A9N2"/>
<protein>
    <submittedName>
        <fullName evidence="2">Uncharacterized protein</fullName>
    </submittedName>
</protein>
<dbReference type="Proteomes" id="UP000562984">
    <property type="component" value="Unassembled WGS sequence"/>
</dbReference>
<evidence type="ECO:0000313" key="2">
    <source>
        <dbReference type="EMBL" id="NNG36303.1"/>
    </source>
</evidence>
<dbReference type="RefSeq" id="WP_171200007.1">
    <property type="nucleotide sequence ID" value="NZ_JABEND010000006.1"/>
</dbReference>
<evidence type="ECO:0000313" key="3">
    <source>
        <dbReference type="Proteomes" id="UP000562984"/>
    </source>
</evidence>
<gene>
    <name evidence="2" type="ORF">HKD39_11375</name>
</gene>
<dbReference type="EMBL" id="JABEND010000006">
    <property type="protein sequence ID" value="NNG36303.1"/>
    <property type="molecule type" value="Genomic_DNA"/>
</dbReference>
<reference evidence="2 3" key="1">
    <citation type="submission" date="2020-05" db="EMBL/GenBank/DDBJ databases">
        <title>Nakamurella sp. DB0629 isolated from air conditioner.</title>
        <authorList>
            <person name="Kim D.H."/>
            <person name="Kim D.-U."/>
        </authorList>
    </citation>
    <scope>NUCLEOTIDE SEQUENCE [LARGE SCALE GENOMIC DNA]</scope>
    <source>
        <strain evidence="2 3">DB0629</strain>
    </source>
</reference>
<proteinExistence type="predicted"/>
<feature type="region of interest" description="Disordered" evidence="1">
    <location>
        <begin position="528"/>
        <end position="567"/>
    </location>
</feature>
<accession>A0A849A9N2</accession>
<evidence type="ECO:0000256" key="1">
    <source>
        <dbReference type="SAM" id="MobiDB-lite"/>
    </source>
</evidence>
<keyword evidence="3" id="KW-1185">Reference proteome</keyword>
<comment type="caution">
    <text evidence="2">The sequence shown here is derived from an EMBL/GenBank/DDBJ whole genome shotgun (WGS) entry which is preliminary data.</text>
</comment>